<dbReference type="Proteomes" id="UP000222768">
    <property type="component" value="Unassembled WGS sequence"/>
</dbReference>
<name>A0A855EZS9_9ENTR</name>
<gene>
    <name evidence="1" type="ORF">CRX53_08405</name>
</gene>
<comment type="caution">
    <text evidence="1">The sequence shown here is derived from an EMBL/GenBank/DDBJ whole genome shotgun (WGS) entry which is preliminary data.</text>
</comment>
<accession>A0A855EZS9</accession>
<protein>
    <submittedName>
        <fullName evidence="1">Uncharacterized protein</fullName>
    </submittedName>
</protein>
<sequence length="45" mass="5332">MPDPRKRDTVTFKIIKHNTTTLPRNAHEYVIHTFAFPIRQALWLG</sequence>
<dbReference type="EMBL" id="PDLK01000002">
    <property type="protein sequence ID" value="PHH07011.1"/>
    <property type="molecule type" value="Genomic_DNA"/>
</dbReference>
<evidence type="ECO:0000313" key="1">
    <source>
        <dbReference type="EMBL" id="PHH07011.1"/>
    </source>
</evidence>
<reference evidence="2" key="1">
    <citation type="submission" date="2017-09" db="EMBL/GenBank/DDBJ databases">
        <title>FDA dAtabase for Regulatory Grade micrObial Sequences (FDA-ARGOS): Supporting development and validation of Infectious Disease Dx tests.</title>
        <authorList>
            <person name="Minogue T."/>
            <person name="Wolcott M."/>
            <person name="Wasieloski L."/>
            <person name="Aguilar W."/>
            <person name="Moore D."/>
            <person name="Tallon L."/>
            <person name="Sadzewicz L."/>
            <person name="Ott S."/>
            <person name="Zhao X."/>
            <person name="Nagaraj S."/>
            <person name="Vavikolanu K."/>
            <person name="Aluvathingal J."/>
            <person name="Nadendla S."/>
            <person name="Sichtig H."/>
        </authorList>
    </citation>
    <scope>NUCLEOTIDE SEQUENCE [LARGE SCALE GENOMIC DNA]</scope>
    <source>
        <strain evidence="2">FDAARGOS_404</strain>
    </source>
</reference>
<dbReference type="AlphaFoldDB" id="A0A855EZS9"/>
<organism evidence="1 2">
    <name type="scientific">Leclercia adecarboxylata</name>
    <dbReference type="NCBI Taxonomy" id="83655"/>
    <lineage>
        <taxon>Bacteria</taxon>
        <taxon>Pseudomonadati</taxon>
        <taxon>Pseudomonadota</taxon>
        <taxon>Gammaproteobacteria</taxon>
        <taxon>Enterobacterales</taxon>
        <taxon>Enterobacteriaceae</taxon>
        <taxon>Leclercia</taxon>
    </lineage>
</organism>
<proteinExistence type="predicted"/>
<evidence type="ECO:0000313" key="2">
    <source>
        <dbReference type="Proteomes" id="UP000222768"/>
    </source>
</evidence>